<evidence type="ECO:0000313" key="1">
    <source>
        <dbReference type="EMBL" id="RVU48211.1"/>
    </source>
</evidence>
<dbReference type="InterPro" id="IPR023393">
    <property type="entry name" value="START-like_dom_sf"/>
</dbReference>
<dbReference type="Proteomes" id="UP000282926">
    <property type="component" value="Unassembled WGS sequence"/>
</dbReference>
<reference evidence="1 2" key="1">
    <citation type="submission" date="2019-01" db="EMBL/GenBank/DDBJ databases">
        <title>Lujinxingia litoralis gen. nov., sp. nov. and Lujinxingia sediminis gen. nov., sp. nov., new members in the order Bradymonadales, isolated from coastal sediment.</title>
        <authorList>
            <person name="Li C.-M."/>
        </authorList>
    </citation>
    <scope>NUCLEOTIDE SEQUENCE [LARGE SCALE GENOMIC DNA]</scope>
    <source>
        <strain evidence="1 2">SEH01</strain>
    </source>
</reference>
<evidence type="ECO:0000313" key="2">
    <source>
        <dbReference type="Proteomes" id="UP000282926"/>
    </source>
</evidence>
<dbReference type="EMBL" id="SADD01000001">
    <property type="protein sequence ID" value="RVU48211.1"/>
    <property type="molecule type" value="Genomic_DNA"/>
</dbReference>
<comment type="caution">
    <text evidence="1">The sequence shown here is derived from an EMBL/GenBank/DDBJ whole genome shotgun (WGS) entry which is preliminary data.</text>
</comment>
<dbReference type="InterPro" id="IPR019587">
    <property type="entry name" value="Polyketide_cyclase/dehydratase"/>
</dbReference>
<gene>
    <name evidence="1" type="ORF">EA187_01880</name>
</gene>
<dbReference type="SUPFAM" id="SSF55961">
    <property type="entry name" value="Bet v1-like"/>
    <property type="match status" value="1"/>
</dbReference>
<evidence type="ECO:0008006" key="3">
    <source>
        <dbReference type="Google" id="ProtNLM"/>
    </source>
</evidence>
<sequence>MSRAAAGLTTEAHATYSLLRGSTMSSRDQRSDTVMALNALSRDPGAREGAGLDAINPLPFIAGALLSAYGLKRRGVLGYFLTGVGVGVAYRAARDEQLFEQDWQRRLLHTAAREMAPIQHTIAINRSPAEVYAFWREIENLAIYLPRIHNIERIDDARSTWSFKGPGDMLLKSEVELIDDQPERLLVWRAIEPSDIFHEGWVSFAPIEGGAATEVDLHLRVLAPGGKTGARLVELLGRMGPLSPAGDLARIREVLEAGIPDRVEAASSTLH</sequence>
<keyword evidence="2" id="KW-1185">Reference proteome</keyword>
<proteinExistence type="predicted"/>
<name>A0ABY0CWK1_9DELT</name>
<organism evidence="1 2">
    <name type="scientific">Lujinxingia sediminis</name>
    <dbReference type="NCBI Taxonomy" id="2480984"/>
    <lineage>
        <taxon>Bacteria</taxon>
        <taxon>Deltaproteobacteria</taxon>
        <taxon>Bradymonadales</taxon>
        <taxon>Lujinxingiaceae</taxon>
        <taxon>Lujinxingia</taxon>
    </lineage>
</organism>
<protein>
    <recommendedName>
        <fullName evidence="3">Ribosome association toxin RatA</fullName>
    </recommendedName>
</protein>
<accession>A0ABY0CWK1</accession>
<dbReference type="Pfam" id="PF10604">
    <property type="entry name" value="Polyketide_cyc2"/>
    <property type="match status" value="1"/>
</dbReference>
<dbReference type="Gene3D" id="3.30.530.20">
    <property type="match status" value="1"/>
</dbReference>